<sequence>MRCHPSREAQRTPPAPGSPRNRSTTRPSSSNRSEGGSTAAKSLMREVWHPPRTHAPTGGDGLPPEAKAADHRPMRPEVQAFVAAGPLPDEDASEEEIDRRVRQLDAISKPVTAEEARALVSCFGPDDCYGVAWSLLHLVESGPDPALTADPGPDAGEWHRRLHNRAVNAEPAP</sequence>
<evidence type="ECO:0000256" key="1">
    <source>
        <dbReference type="SAM" id="MobiDB-lite"/>
    </source>
</evidence>
<evidence type="ECO:0000313" key="2">
    <source>
        <dbReference type="EMBL" id="GGR09823.1"/>
    </source>
</evidence>
<name>A0AAV4KBB4_9ACTN</name>
<feature type="compositionally biased region" description="Low complexity" evidence="1">
    <location>
        <begin position="18"/>
        <end position="33"/>
    </location>
</feature>
<proteinExistence type="predicted"/>
<feature type="region of interest" description="Disordered" evidence="1">
    <location>
        <begin position="1"/>
        <end position="75"/>
    </location>
</feature>
<feature type="compositionally biased region" description="Basic and acidic residues" evidence="1">
    <location>
        <begin position="1"/>
        <end position="10"/>
    </location>
</feature>
<evidence type="ECO:0000313" key="3">
    <source>
        <dbReference type="Proteomes" id="UP000642014"/>
    </source>
</evidence>
<comment type="caution">
    <text evidence="2">The sequence shown here is derived from an EMBL/GenBank/DDBJ whole genome shotgun (WGS) entry which is preliminary data.</text>
</comment>
<reference evidence="2 3" key="1">
    <citation type="journal article" date="2014" name="Int. J. Syst. Evol. Microbiol.">
        <title>Complete genome sequence of Corynebacterium casei LMG S-19264T (=DSM 44701T), isolated from a smear-ripened cheese.</title>
        <authorList>
            <consortium name="US DOE Joint Genome Institute (JGI-PGF)"/>
            <person name="Walter F."/>
            <person name="Albersmeier A."/>
            <person name="Kalinowski J."/>
            <person name="Ruckert C."/>
        </authorList>
    </citation>
    <scope>NUCLEOTIDE SEQUENCE [LARGE SCALE GENOMIC DNA]</scope>
    <source>
        <strain evidence="2 3">JCM 4205</strain>
    </source>
</reference>
<dbReference type="Proteomes" id="UP000642014">
    <property type="component" value="Unassembled WGS sequence"/>
</dbReference>
<accession>A0AAV4KBB4</accession>
<dbReference type="AlphaFoldDB" id="A0AAV4KBB4"/>
<protein>
    <submittedName>
        <fullName evidence="2">Uncharacterized protein</fullName>
    </submittedName>
</protein>
<organism evidence="2 3">
    <name type="scientific">Streptomyces cinereoruber</name>
    <dbReference type="NCBI Taxonomy" id="67260"/>
    <lineage>
        <taxon>Bacteria</taxon>
        <taxon>Bacillati</taxon>
        <taxon>Actinomycetota</taxon>
        <taxon>Actinomycetes</taxon>
        <taxon>Kitasatosporales</taxon>
        <taxon>Streptomycetaceae</taxon>
        <taxon>Streptomyces</taxon>
    </lineage>
</organism>
<gene>
    <name evidence="2" type="ORF">GCM10010497_09840</name>
</gene>
<dbReference type="EMBL" id="BMSJ01000001">
    <property type="protein sequence ID" value="GGR09823.1"/>
    <property type="molecule type" value="Genomic_DNA"/>
</dbReference>